<dbReference type="InterPro" id="IPR050055">
    <property type="entry name" value="EF-Tu_GTPase"/>
</dbReference>
<dbReference type="NCBIfam" id="TIGR00231">
    <property type="entry name" value="small_GTP"/>
    <property type="match status" value="1"/>
</dbReference>
<accession>S5DS40</accession>
<dbReference type="Pfam" id="PF09107">
    <property type="entry name" value="WHD_3rd_SelB"/>
    <property type="match status" value="1"/>
</dbReference>
<dbReference type="Gene3D" id="3.40.50.300">
    <property type="entry name" value="P-loop containing nucleotide triphosphate hydrolases"/>
    <property type="match status" value="1"/>
</dbReference>
<dbReference type="PROSITE" id="PS51722">
    <property type="entry name" value="G_TR_2"/>
    <property type="match status" value="1"/>
</dbReference>
<dbReference type="GO" id="GO:0003723">
    <property type="term" value="F:RNA binding"/>
    <property type="evidence" value="ECO:0007669"/>
    <property type="project" value="InterPro"/>
</dbReference>
<dbReference type="SUPFAM" id="SSF52540">
    <property type="entry name" value="P-loop containing nucleoside triphosphate hydrolases"/>
    <property type="match status" value="1"/>
</dbReference>
<dbReference type="AlphaFoldDB" id="S5DS40"/>
<dbReference type="GO" id="GO:0003924">
    <property type="term" value="F:GTPase activity"/>
    <property type="evidence" value="ECO:0007669"/>
    <property type="project" value="InterPro"/>
</dbReference>
<name>S5DS40_9ACTN</name>
<dbReference type="InterPro" id="IPR015191">
    <property type="entry name" value="SelB_WHD4"/>
</dbReference>
<dbReference type="InterPro" id="IPR009000">
    <property type="entry name" value="Transl_B-barrel_sf"/>
</dbReference>
<dbReference type="InterPro" id="IPR036388">
    <property type="entry name" value="WH-like_DNA-bd_sf"/>
</dbReference>
<dbReference type="GO" id="GO:0005829">
    <property type="term" value="C:cytosol"/>
    <property type="evidence" value="ECO:0007669"/>
    <property type="project" value="TreeGrafter"/>
</dbReference>
<dbReference type="GO" id="GO:0003746">
    <property type="term" value="F:translation elongation factor activity"/>
    <property type="evidence" value="ECO:0007669"/>
    <property type="project" value="UniProtKB-KW"/>
</dbReference>
<keyword evidence="2" id="KW-0342">GTP-binding</keyword>
<evidence type="ECO:0000256" key="1">
    <source>
        <dbReference type="ARBA" id="ARBA00022741"/>
    </source>
</evidence>
<protein>
    <submittedName>
        <fullName evidence="4">Selenocysteine-specific translation elongation factor</fullName>
    </submittedName>
</protein>
<dbReference type="Pfam" id="PF00009">
    <property type="entry name" value="GTP_EFTU"/>
    <property type="match status" value="1"/>
</dbReference>
<dbReference type="PANTHER" id="PTHR43721">
    <property type="entry name" value="ELONGATION FACTOR TU-RELATED"/>
    <property type="match status" value="1"/>
</dbReference>
<evidence type="ECO:0000256" key="2">
    <source>
        <dbReference type="ARBA" id="ARBA00023134"/>
    </source>
</evidence>
<organism evidence="4">
    <name type="scientific">Candidatus Actinomarina minuta</name>
    <dbReference type="NCBI Taxonomy" id="1389454"/>
    <lineage>
        <taxon>Bacteria</taxon>
        <taxon>Bacillati</taxon>
        <taxon>Actinomycetota</taxon>
        <taxon>Actinomycetes</taxon>
        <taxon>Candidatus Actinomarinidae</taxon>
        <taxon>Candidatus Actinomarinales</taxon>
        <taxon>Candidatus Actinomarineae</taxon>
        <taxon>Candidatus Actinomarinaceae</taxon>
        <taxon>Candidatus Actinomarina</taxon>
    </lineage>
</organism>
<dbReference type="GO" id="GO:0001514">
    <property type="term" value="P:selenocysteine incorporation"/>
    <property type="evidence" value="ECO:0007669"/>
    <property type="project" value="InterPro"/>
</dbReference>
<keyword evidence="4" id="KW-0251">Elongation factor</keyword>
<evidence type="ECO:0000313" key="4">
    <source>
        <dbReference type="EMBL" id="AGQ19775.1"/>
    </source>
</evidence>
<dbReference type="EMBL" id="KC811142">
    <property type="protein sequence ID" value="AGQ19775.1"/>
    <property type="molecule type" value="Genomic_DNA"/>
</dbReference>
<dbReference type="GO" id="GO:0005525">
    <property type="term" value="F:GTP binding"/>
    <property type="evidence" value="ECO:0007669"/>
    <property type="project" value="UniProtKB-KW"/>
</dbReference>
<dbReference type="Gene3D" id="2.40.30.10">
    <property type="entry name" value="Translation factors"/>
    <property type="match status" value="1"/>
</dbReference>
<feature type="domain" description="Tr-type G" evidence="3">
    <location>
        <begin position="1"/>
        <end position="172"/>
    </location>
</feature>
<dbReference type="Gene3D" id="1.10.10.10">
    <property type="entry name" value="Winged helix-like DNA-binding domain superfamily/Winged helix DNA-binding domain"/>
    <property type="match status" value="1"/>
</dbReference>
<keyword evidence="4" id="KW-0648">Protein biosynthesis</keyword>
<dbReference type="InterPro" id="IPR036390">
    <property type="entry name" value="WH_DNA-bd_sf"/>
</dbReference>
<reference evidence="4" key="1">
    <citation type="journal article" date="2013" name="Sci. Rep.">
        <title>Metagenomics uncovers a new group of low GC and ultra-small marine Actinobacteria.</title>
        <authorList>
            <person name="Ghai R."/>
            <person name="Mizuno C.M."/>
            <person name="Picazo A."/>
            <person name="Camacho A."/>
            <person name="Rodriguez-Valera F."/>
        </authorList>
    </citation>
    <scope>NUCLEOTIDE SEQUENCE</scope>
</reference>
<dbReference type="InterPro" id="IPR000795">
    <property type="entry name" value="T_Tr_GTP-bd_dom"/>
</dbReference>
<dbReference type="InterPro" id="IPR027417">
    <property type="entry name" value="P-loop_NTPase"/>
</dbReference>
<evidence type="ECO:0000259" key="3">
    <source>
        <dbReference type="PROSITE" id="PS51722"/>
    </source>
</evidence>
<proteinExistence type="predicted"/>
<dbReference type="SUPFAM" id="SSF50447">
    <property type="entry name" value="Translation proteins"/>
    <property type="match status" value="1"/>
</dbReference>
<dbReference type="PANTHER" id="PTHR43721:SF22">
    <property type="entry name" value="ELONGATION FACTOR TU, MITOCHONDRIAL"/>
    <property type="match status" value="1"/>
</dbReference>
<dbReference type="InterPro" id="IPR005225">
    <property type="entry name" value="Small_GTP-bd"/>
</dbReference>
<keyword evidence="1" id="KW-0547">Nucleotide-binding</keyword>
<sequence length="559" mass="64387">MTVLATAGHVDHGKSTLVSFLTGQETDRLKEEKQRGLTINLGYTYFEYKSKMFSIVDVPGHSDYFKNTVNGFSNVDGVLFCVDTTQGWSQQSEEHFLSLQNLGINNLLFFLTKTDKQESVFNVNDLESRMSNFKNLRYGVIEFSSVNSDKLIIKKRIFDFFNKVEDINNPPSMWVDRVFTIDGIGKVVTGTASKNMKLDNIFVGNQESSLDIREIQTTGKKIISSSSSSSRLAISIKKNNAYEIKKGSLLTNKKMDSTSFIFIKNETEEKNLFMKGTLRLFIGTHNQIIKKYTTININKNVIGIIHLSESLCTPNYQKVLLHNLSKNTFNGGSVIFSTNNTFLISKIIKNFKKQKNVDSETFFTMMPEYFKKDAIDYKKFGDFYISDEKLNAVEENLKSNIEIVNKFGLKKYIYENFFIDEKSIDDLSKHFLSLKINQDQVSNNLVTNIDTDILNKINTLLGKDLNVEIIELKNYDSEAVKSLFMNGYLFRVSEKLIISKDQRKDLIKIIELLPREFSVKEFKDLSKLSRKYTIPFLEFLDKQFITKKINNEGLRRRIN</sequence>
<dbReference type="SUPFAM" id="SSF46785">
    <property type="entry name" value="Winged helix' DNA-binding domain"/>
    <property type="match status" value="1"/>
</dbReference>